<evidence type="ECO:0000256" key="1">
    <source>
        <dbReference type="SAM" id="Coils"/>
    </source>
</evidence>
<gene>
    <name evidence="2" type="ORF">Tco_0906720</name>
</gene>
<keyword evidence="1" id="KW-0175">Coiled coil</keyword>
<protein>
    <recommendedName>
        <fullName evidence="4">Integrase, catalytic region, zinc finger, CCHC-type, peptidase aspartic, catalytic</fullName>
    </recommendedName>
</protein>
<reference evidence="2" key="1">
    <citation type="journal article" date="2022" name="Int. J. Mol. Sci.">
        <title>Draft Genome of Tanacetum Coccineum: Genomic Comparison of Closely Related Tanacetum-Family Plants.</title>
        <authorList>
            <person name="Yamashiro T."/>
            <person name="Shiraishi A."/>
            <person name="Nakayama K."/>
            <person name="Satake H."/>
        </authorList>
    </citation>
    <scope>NUCLEOTIDE SEQUENCE</scope>
</reference>
<keyword evidence="3" id="KW-1185">Reference proteome</keyword>
<accession>A0ABQ5CHA5</accession>
<dbReference type="Proteomes" id="UP001151760">
    <property type="component" value="Unassembled WGS sequence"/>
</dbReference>
<reference evidence="2" key="2">
    <citation type="submission" date="2022-01" db="EMBL/GenBank/DDBJ databases">
        <authorList>
            <person name="Yamashiro T."/>
            <person name="Shiraishi A."/>
            <person name="Satake H."/>
            <person name="Nakayama K."/>
        </authorList>
    </citation>
    <scope>NUCLEOTIDE SEQUENCE</scope>
</reference>
<evidence type="ECO:0000313" key="2">
    <source>
        <dbReference type="EMBL" id="GJT26445.1"/>
    </source>
</evidence>
<comment type="caution">
    <text evidence="2">The sequence shown here is derived from an EMBL/GenBank/DDBJ whole genome shotgun (WGS) entry which is preliminary data.</text>
</comment>
<evidence type="ECO:0000313" key="3">
    <source>
        <dbReference type="Proteomes" id="UP001151760"/>
    </source>
</evidence>
<evidence type="ECO:0008006" key="4">
    <source>
        <dbReference type="Google" id="ProtNLM"/>
    </source>
</evidence>
<proteinExistence type="predicted"/>
<name>A0ABQ5CHA5_9ASTR</name>
<feature type="coiled-coil region" evidence="1">
    <location>
        <begin position="143"/>
        <end position="177"/>
    </location>
</feature>
<sequence length="603" mass="67749">MSHSNISYPREDSVCDHSEEIDILLVHRWNLIPPGVDDAVSEDDVNEFLVLSIDLTKDNLNSGIKLSLPTLVWICQILQEISQKRTRERMSDQEAKEIKAEAREIMPQPSTLALAEESQQAAVQNSNSSAQQDAIILSVIEQLKSQSVEIDRLKQTLSEHLKEKESLMQTVTLLKNNFKKEESRNIDREIALEKKIKQLDNIKSQQLEPKLYDGNIIKNTSAIVIPDFEETLMLAEESRSKMLLKQQDLMVLENKVITRPVDYVNSMNYSDPNSSCRPTKVKVLKELSKVNMVNTSLKKLKHHLAGFDVVVKERTTATTITEGSALEAVDSFYPPPTISRSVNSDADTDMLSIKNSRGTAFVCSISGLITVSLSDIDSSGLDTHTHIDRREYVRWIEKWTDQALRDAGEKWTHSKLNANSELLCVKCNGCMLSDNHDLCVLNFINDVNARAKSKSVKITTTAKVLLRKPTAQESVTPKPVVTLVYSRKPRKSKTNVPVSKPKIIKSISSNKKEPSKSWGSIVFDVPSSSLDKFKFKNDHMAKILGYGDYQIGNATISRVYYVEGLGHNLFFVGQLCDSKLEVAFHQHTCFIRNLEGVDLLTGS</sequence>
<dbReference type="EMBL" id="BQNB010014293">
    <property type="protein sequence ID" value="GJT26445.1"/>
    <property type="molecule type" value="Genomic_DNA"/>
</dbReference>
<organism evidence="2 3">
    <name type="scientific">Tanacetum coccineum</name>
    <dbReference type="NCBI Taxonomy" id="301880"/>
    <lineage>
        <taxon>Eukaryota</taxon>
        <taxon>Viridiplantae</taxon>
        <taxon>Streptophyta</taxon>
        <taxon>Embryophyta</taxon>
        <taxon>Tracheophyta</taxon>
        <taxon>Spermatophyta</taxon>
        <taxon>Magnoliopsida</taxon>
        <taxon>eudicotyledons</taxon>
        <taxon>Gunneridae</taxon>
        <taxon>Pentapetalae</taxon>
        <taxon>asterids</taxon>
        <taxon>campanulids</taxon>
        <taxon>Asterales</taxon>
        <taxon>Asteraceae</taxon>
        <taxon>Asteroideae</taxon>
        <taxon>Anthemideae</taxon>
        <taxon>Anthemidinae</taxon>
        <taxon>Tanacetum</taxon>
    </lineage>
</organism>